<reference evidence="2 3" key="1">
    <citation type="journal article" date="2014" name="PLoS Genet.">
        <title>Phylogenetically driven sequencing of extremely halophilic archaea reveals strategies for static and dynamic osmo-response.</title>
        <authorList>
            <person name="Becker E.A."/>
            <person name="Seitzer P.M."/>
            <person name="Tritt A."/>
            <person name="Larsen D."/>
            <person name="Krusor M."/>
            <person name="Yao A.I."/>
            <person name="Wu D."/>
            <person name="Madern D."/>
            <person name="Eisen J.A."/>
            <person name="Darling A.E."/>
            <person name="Facciotti M.T."/>
        </authorList>
    </citation>
    <scope>NUCLEOTIDE SEQUENCE [LARGE SCALE GENOMIC DNA]</scope>
    <source>
        <strain evidence="2 3">JCM 13891</strain>
    </source>
</reference>
<evidence type="ECO:0000259" key="1">
    <source>
        <dbReference type="Pfam" id="PF24035"/>
    </source>
</evidence>
<organism evidence="2 3">
    <name type="scientific">Haloterrigena salina JCM 13891</name>
    <dbReference type="NCBI Taxonomy" id="1227488"/>
    <lineage>
        <taxon>Archaea</taxon>
        <taxon>Methanobacteriati</taxon>
        <taxon>Methanobacteriota</taxon>
        <taxon>Stenosarchaea group</taxon>
        <taxon>Halobacteria</taxon>
        <taxon>Halobacteriales</taxon>
        <taxon>Natrialbaceae</taxon>
        <taxon>Haloterrigena</taxon>
    </lineage>
</organism>
<dbReference type="EMBL" id="AOIS01000037">
    <property type="protein sequence ID" value="ELZ18044.1"/>
    <property type="molecule type" value="Genomic_DNA"/>
</dbReference>
<sequence length="145" mass="16734">MLTRMKCVETIGKGMATSPSNDWEWAERWNQLFDILSVEPRREIINSLLDEPQERRLSLPEAAESPNQSMDSETLAIHLRHHHLPKLAEAGYVRWDRERFCVQRGPNFAEPAFIVGNVFESLDEIPESLVDNCKIIQKSSNDDEN</sequence>
<evidence type="ECO:0000313" key="3">
    <source>
        <dbReference type="Proteomes" id="UP000011657"/>
    </source>
</evidence>
<protein>
    <recommendedName>
        <fullName evidence="1">DUF7344 domain-containing protein</fullName>
    </recommendedName>
</protein>
<dbReference type="AlphaFoldDB" id="M0C814"/>
<feature type="domain" description="DUF7344" evidence="1">
    <location>
        <begin position="33"/>
        <end position="100"/>
    </location>
</feature>
<dbReference type="PATRIC" id="fig|1227488.3.peg.2506"/>
<comment type="caution">
    <text evidence="2">The sequence shown here is derived from an EMBL/GenBank/DDBJ whole genome shotgun (WGS) entry which is preliminary data.</text>
</comment>
<keyword evidence="3" id="KW-1185">Reference proteome</keyword>
<proteinExistence type="predicted"/>
<evidence type="ECO:0000313" key="2">
    <source>
        <dbReference type="EMBL" id="ELZ18044.1"/>
    </source>
</evidence>
<dbReference type="InterPro" id="IPR055768">
    <property type="entry name" value="DUF7344"/>
</dbReference>
<dbReference type="Pfam" id="PF24035">
    <property type="entry name" value="DUF7344"/>
    <property type="match status" value="1"/>
</dbReference>
<dbReference type="eggNOG" id="arCOG03828">
    <property type="taxonomic scope" value="Archaea"/>
</dbReference>
<gene>
    <name evidence="2" type="ORF">C477_12587</name>
</gene>
<accession>M0C814</accession>
<name>M0C814_9EURY</name>
<dbReference type="Proteomes" id="UP000011657">
    <property type="component" value="Unassembled WGS sequence"/>
</dbReference>